<protein>
    <submittedName>
        <fullName evidence="1">Uncharacterized protein</fullName>
    </submittedName>
</protein>
<gene>
    <name evidence="1" type="ORF">BACCIP111899_03887</name>
</gene>
<organism evidence="1 2">
    <name type="scientific">Bacillus rhizoplanae</name>
    <dbReference type="NCBI Taxonomy" id="2880966"/>
    <lineage>
        <taxon>Bacteria</taxon>
        <taxon>Bacillati</taxon>
        <taxon>Bacillota</taxon>
        <taxon>Bacilli</taxon>
        <taxon>Bacillales</taxon>
        <taxon>Bacillaceae</taxon>
        <taxon>Bacillus</taxon>
    </lineage>
</organism>
<name>A0ABM8YFM8_9BACI</name>
<dbReference type="EMBL" id="CAKJTI010000033">
    <property type="protein sequence ID" value="CAG9614654.1"/>
    <property type="molecule type" value="Genomic_DNA"/>
</dbReference>
<sequence length="37" mass="4257">MKIGTSEWLSLSRDIKLKLIRLAVIDSQNKGVQPRYV</sequence>
<proteinExistence type="predicted"/>
<evidence type="ECO:0000313" key="1">
    <source>
        <dbReference type="EMBL" id="CAG9614654.1"/>
    </source>
</evidence>
<keyword evidence="2" id="KW-1185">Reference proteome</keyword>
<comment type="caution">
    <text evidence="1">The sequence shown here is derived from an EMBL/GenBank/DDBJ whole genome shotgun (WGS) entry which is preliminary data.</text>
</comment>
<reference evidence="1 2" key="1">
    <citation type="submission" date="2021-10" db="EMBL/GenBank/DDBJ databases">
        <authorList>
            <person name="Criscuolo A."/>
        </authorList>
    </citation>
    <scope>NUCLEOTIDE SEQUENCE [LARGE SCALE GENOMIC DNA]</scope>
    <source>
        <strain evidence="2">CIP 111899</strain>
    </source>
</reference>
<evidence type="ECO:0000313" key="2">
    <source>
        <dbReference type="Proteomes" id="UP000789423"/>
    </source>
</evidence>
<accession>A0ABM8YFM8</accession>
<dbReference type="Proteomes" id="UP000789423">
    <property type="component" value="Unassembled WGS sequence"/>
</dbReference>